<dbReference type="Gene3D" id="3.40.630.30">
    <property type="match status" value="1"/>
</dbReference>
<gene>
    <name evidence="4" type="ORF">AOCH_005952</name>
</gene>
<evidence type="ECO:0000313" key="5">
    <source>
        <dbReference type="Proteomes" id="UP000034947"/>
    </source>
</evidence>
<dbReference type="PANTHER" id="PTHR13355:SF11">
    <property type="entry name" value="GLUCOSAMINE 6-PHOSPHATE N-ACETYLTRANSFERASE"/>
    <property type="match status" value="1"/>
</dbReference>
<keyword evidence="1" id="KW-0012">Acyltransferase</keyword>
<evidence type="ECO:0000256" key="2">
    <source>
        <dbReference type="SAM" id="MobiDB-lite"/>
    </source>
</evidence>
<dbReference type="InterPro" id="IPR000182">
    <property type="entry name" value="GNAT_dom"/>
</dbReference>
<keyword evidence="5" id="KW-1185">Reference proteome</keyword>
<dbReference type="AlphaFoldDB" id="A0A0F8U4D5"/>
<proteinExistence type="inferred from homology"/>
<dbReference type="GO" id="GO:0006048">
    <property type="term" value="P:UDP-N-acetylglucosamine biosynthetic process"/>
    <property type="evidence" value="ECO:0007669"/>
    <property type="project" value="UniProtKB-UniRule"/>
</dbReference>
<dbReference type="VEuPathDB" id="FungiDB:P175DRAFT_0475149"/>
<feature type="domain" description="N-acetyltransferase" evidence="3">
    <location>
        <begin position="104"/>
        <end position="269"/>
    </location>
</feature>
<dbReference type="SUPFAM" id="SSF55729">
    <property type="entry name" value="Acyl-CoA N-acyltransferases (Nat)"/>
    <property type="match status" value="1"/>
</dbReference>
<organism evidence="4 5">
    <name type="scientific">Aspergillus ochraceoroseus</name>
    <dbReference type="NCBI Taxonomy" id="138278"/>
    <lineage>
        <taxon>Eukaryota</taxon>
        <taxon>Fungi</taxon>
        <taxon>Dikarya</taxon>
        <taxon>Ascomycota</taxon>
        <taxon>Pezizomycotina</taxon>
        <taxon>Eurotiomycetes</taxon>
        <taxon>Eurotiomycetidae</taxon>
        <taxon>Eurotiales</taxon>
        <taxon>Aspergillaceae</taxon>
        <taxon>Aspergillus</taxon>
        <taxon>Aspergillus subgen. Nidulantes</taxon>
    </lineage>
</organism>
<dbReference type="EC" id="2.3.1.4" evidence="1"/>
<comment type="catalytic activity">
    <reaction evidence="1">
        <text>D-glucosamine 6-phosphate + acetyl-CoA = N-acetyl-D-glucosamine 6-phosphate + CoA + H(+)</text>
        <dbReference type="Rhea" id="RHEA:10292"/>
        <dbReference type="ChEBI" id="CHEBI:15378"/>
        <dbReference type="ChEBI" id="CHEBI:57287"/>
        <dbReference type="ChEBI" id="CHEBI:57288"/>
        <dbReference type="ChEBI" id="CHEBI:57513"/>
        <dbReference type="ChEBI" id="CHEBI:58725"/>
        <dbReference type="EC" id="2.3.1.4"/>
    </reaction>
</comment>
<dbReference type="Proteomes" id="UP000034947">
    <property type="component" value="Unassembled WGS sequence"/>
</dbReference>
<keyword evidence="1" id="KW-0808">Transferase</keyword>
<reference evidence="4 5" key="1">
    <citation type="submission" date="2015-02" db="EMBL/GenBank/DDBJ databases">
        <title>Draft Genome Sequences of Two Closely-Related Aflatoxigenic Aspergillus Species Obtained from the Cote d'Ivoire.</title>
        <authorList>
            <person name="Moore G.G."/>
            <person name="Beltz S.B."/>
            <person name="Mack B.M."/>
        </authorList>
    </citation>
    <scope>NUCLEOTIDE SEQUENCE [LARGE SCALE GENOMIC DNA]</scope>
    <source>
        <strain evidence="4 5">SRRC1432</strain>
    </source>
</reference>
<dbReference type="PROSITE" id="PS51186">
    <property type="entry name" value="GNAT"/>
    <property type="match status" value="1"/>
</dbReference>
<protein>
    <recommendedName>
        <fullName evidence="1">Glucosamine 6-phosphate N-acetyltransferase</fullName>
        <ecNumber evidence="1">2.3.1.4</ecNumber>
    </recommendedName>
</protein>
<feature type="compositionally biased region" description="Acidic residues" evidence="2">
    <location>
        <begin position="134"/>
        <end position="147"/>
    </location>
</feature>
<dbReference type="PANTHER" id="PTHR13355">
    <property type="entry name" value="GLUCOSAMINE 6-PHOSPHATE N-ACETYLTRANSFERASE"/>
    <property type="match status" value="1"/>
</dbReference>
<evidence type="ECO:0000259" key="3">
    <source>
        <dbReference type="PROSITE" id="PS51186"/>
    </source>
</evidence>
<evidence type="ECO:0000313" key="4">
    <source>
        <dbReference type="EMBL" id="KKK14473.1"/>
    </source>
</evidence>
<feature type="region of interest" description="Disordered" evidence="2">
    <location>
        <begin position="130"/>
        <end position="152"/>
    </location>
</feature>
<dbReference type="OrthoDB" id="329272at2759"/>
<comment type="similarity">
    <text evidence="1">Belongs to the acetyltransferase family. GNA1 subfamily.</text>
</comment>
<dbReference type="UniPathway" id="UPA00113">
    <property type="reaction ID" value="UER00529"/>
</dbReference>
<comment type="caution">
    <text evidence="4">The sequence shown here is derived from an EMBL/GenBank/DDBJ whole genome shotgun (WGS) entry which is preliminary data.</text>
</comment>
<dbReference type="InterPro" id="IPR039143">
    <property type="entry name" value="GNPNAT1-like"/>
</dbReference>
<dbReference type="GO" id="GO:0004343">
    <property type="term" value="F:glucosamine 6-phosphate N-acetyltransferase activity"/>
    <property type="evidence" value="ECO:0007669"/>
    <property type="project" value="UniProtKB-UniRule"/>
</dbReference>
<dbReference type="CDD" id="cd04301">
    <property type="entry name" value="NAT_SF"/>
    <property type="match status" value="1"/>
</dbReference>
<name>A0A0F8U4D5_9EURO</name>
<sequence length="279" mass="30789">MPSAPLPLKPKPTQAIFTTSLLPPGPNNVVGFTLPTRTIPHPPTNPSVLNDALAVRLQVFVDEQKCAPDLEIDEDDSRSWHWVIYDENHRLPGSDSNPMKVPVAVLRLVPPPHASHDDFAAMYGNANANANASQDEETSSGDGDGDGDATPRLKKYDFTHEAHIKFGRVAVLPEYRGYGLARKLMEMSMAWAAGNAAAINASLARVVREECSGGLARGARVPVWKGLALVHAQVWVEKFYERLGFETDEEMGRWSEVGIEHVGMWKRLDGYRVRGDKTR</sequence>
<dbReference type="InterPro" id="IPR016181">
    <property type="entry name" value="Acyl_CoA_acyltransferase"/>
</dbReference>
<dbReference type="EMBL" id="JYKN01002993">
    <property type="protein sequence ID" value="KKK14473.1"/>
    <property type="molecule type" value="Genomic_DNA"/>
</dbReference>
<accession>A0A0F8U4D5</accession>
<evidence type="ECO:0000256" key="1">
    <source>
        <dbReference type="RuleBase" id="RU365086"/>
    </source>
</evidence>
<dbReference type="Pfam" id="PF13508">
    <property type="entry name" value="Acetyltransf_7"/>
    <property type="match status" value="1"/>
</dbReference>
<comment type="pathway">
    <text evidence="1">Nucleotide-sugar biosynthesis; UDP-N-acetyl-alpha-D-glucosamine biosynthesis; N-acetyl-alpha-D-glucosamine 1-phosphate from alpha-D-glucosamine 6-phosphate (route I): step 1/2.</text>
</comment>